<dbReference type="InterPro" id="IPR019673">
    <property type="entry name" value="Spore_germination_GerPC"/>
</dbReference>
<dbReference type="RefSeq" id="WP_136945838.1">
    <property type="nucleotide sequence ID" value="NZ_SWFM01000001.1"/>
</dbReference>
<proteinExistence type="predicted"/>
<evidence type="ECO:0000313" key="3">
    <source>
        <dbReference type="Proteomes" id="UP000310541"/>
    </source>
</evidence>
<reference evidence="2 3" key="1">
    <citation type="submission" date="2019-04" db="EMBL/GenBank/DDBJ databases">
        <title>Genome sequence of Bacillus hwajinpoensis strain Y2.</title>
        <authorList>
            <person name="Fair J.L."/>
            <person name="Maclea K.S."/>
        </authorList>
    </citation>
    <scope>NUCLEOTIDE SEQUENCE [LARGE SCALE GENOMIC DNA]</scope>
    <source>
        <strain evidence="2 3">Y2</strain>
    </source>
</reference>
<dbReference type="EMBL" id="SWFM01000001">
    <property type="protein sequence ID" value="TKD71987.1"/>
    <property type="molecule type" value="Genomic_DNA"/>
</dbReference>
<name>A0A4U1MM32_9BACL</name>
<gene>
    <name evidence="2" type="ORF">FBF83_04090</name>
</gene>
<dbReference type="Pfam" id="PF10737">
    <property type="entry name" value="GerPC"/>
    <property type="match status" value="1"/>
</dbReference>
<evidence type="ECO:0000256" key="1">
    <source>
        <dbReference type="SAM" id="Coils"/>
    </source>
</evidence>
<accession>A0A4U1MM32</accession>
<dbReference type="AlphaFoldDB" id="A0A4U1MM32"/>
<dbReference type="Proteomes" id="UP000310541">
    <property type="component" value="Unassembled WGS sequence"/>
</dbReference>
<dbReference type="OrthoDB" id="2991331at2"/>
<feature type="coiled-coil region" evidence="1">
    <location>
        <begin position="11"/>
        <end position="45"/>
    </location>
</feature>
<organism evidence="2 3">
    <name type="scientific">Guptibacillus hwajinpoensis</name>
    <dbReference type="NCBI Taxonomy" id="208199"/>
    <lineage>
        <taxon>Bacteria</taxon>
        <taxon>Bacillati</taxon>
        <taxon>Bacillota</taxon>
        <taxon>Bacilli</taxon>
        <taxon>Bacillales</taxon>
        <taxon>Guptibacillaceae</taxon>
        <taxon>Guptibacillus</taxon>
    </lineage>
</organism>
<protein>
    <submittedName>
        <fullName evidence="2">Uncharacterized protein</fullName>
    </submittedName>
</protein>
<sequence>MYPNDNIYGILQRMQQHIEQQNHRIKMLENMVDNLKDGYEQLSKAPKTNIEKIEYKFDQLKIERLDGTLNIGLNPNDGADMLQDFTVNGTNGMNPPSIAPETIQSIQQNINSYMQNGALKQLGELEQKYNYPLDDPYRHFILNDIQKQLDQRINYYINQQTDRSPNASPQELSEEIENKLKRDIVNGMEAFIKNLPKRTDSS</sequence>
<evidence type="ECO:0000313" key="2">
    <source>
        <dbReference type="EMBL" id="TKD71987.1"/>
    </source>
</evidence>
<keyword evidence="1" id="KW-0175">Coiled coil</keyword>
<comment type="caution">
    <text evidence="2">The sequence shown here is derived from an EMBL/GenBank/DDBJ whole genome shotgun (WGS) entry which is preliminary data.</text>
</comment>